<dbReference type="EMBL" id="CAJFCV020000002">
    <property type="protein sequence ID" value="CAG9099945.1"/>
    <property type="molecule type" value="Genomic_DNA"/>
</dbReference>
<dbReference type="EMBL" id="CAJFDI010000002">
    <property type="protein sequence ID" value="CAD5216618.1"/>
    <property type="molecule type" value="Genomic_DNA"/>
</dbReference>
<dbReference type="GO" id="GO:0003735">
    <property type="term" value="F:structural constituent of ribosome"/>
    <property type="evidence" value="ECO:0007669"/>
    <property type="project" value="InterPro"/>
</dbReference>
<sequence>MLQSFFRTSSSRLIRSFRPFSSTTDEPGKFNQLNETSKSDSVDEFEPVTLSSNPYEKDKEQCILCREKVKLDYKNARLLQQFISSFSGRVYEQHVTGLCDKQYKTLLRTIEISRKAGYMPVFTKDPKYLRDPKLFDPMRPIRPHSFA</sequence>
<dbReference type="PANTHER" id="PTHR13479">
    <property type="entry name" value="30S RIBOSOMAL PROTEIN S18"/>
    <property type="match status" value="1"/>
</dbReference>
<evidence type="ECO:0000313" key="7">
    <source>
        <dbReference type="Proteomes" id="UP000659654"/>
    </source>
</evidence>
<dbReference type="Proteomes" id="UP000582659">
    <property type="component" value="Unassembled WGS sequence"/>
</dbReference>
<dbReference type="AlphaFoldDB" id="A0A1I7SWU8"/>
<dbReference type="Proteomes" id="UP000095284">
    <property type="component" value="Unplaced"/>
</dbReference>
<dbReference type="GO" id="GO:0005763">
    <property type="term" value="C:mitochondrial small ribosomal subunit"/>
    <property type="evidence" value="ECO:0007669"/>
    <property type="project" value="TreeGrafter"/>
</dbReference>
<keyword evidence="2" id="KW-0689">Ribosomal protein</keyword>
<dbReference type="Proteomes" id="UP000659654">
    <property type="component" value="Unassembled WGS sequence"/>
</dbReference>
<dbReference type="SMR" id="A0A1I7SWU8"/>
<comment type="similarity">
    <text evidence="1">Belongs to the bacterial ribosomal protein bS18 family.</text>
</comment>
<evidence type="ECO:0000256" key="3">
    <source>
        <dbReference type="ARBA" id="ARBA00023274"/>
    </source>
</evidence>
<dbReference type="InterPro" id="IPR036870">
    <property type="entry name" value="Ribosomal_bS18_sf"/>
</dbReference>
<dbReference type="Pfam" id="PF01084">
    <property type="entry name" value="Ribosomal_S18"/>
    <property type="match status" value="1"/>
</dbReference>
<evidence type="ECO:0000313" key="5">
    <source>
        <dbReference type="EMBL" id="CAD5216618.1"/>
    </source>
</evidence>
<evidence type="ECO:0000256" key="1">
    <source>
        <dbReference type="ARBA" id="ARBA00005589"/>
    </source>
</evidence>
<dbReference type="SUPFAM" id="SSF46911">
    <property type="entry name" value="Ribosomal protein S18"/>
    <property type="match status" value="1"/>
</dbReference>
<dbReference type="eggNOG" id="KOG3162">
    <property type="taxonomic scope" value="Eukaryota"/>
</dbReference>
<organism evidence="6 8">
    <name type="scientific">Bursaphelenchus xylophilus</name>
    <name type="common">Pinewood nematode worm</name>
    <name type="synonym">Aphelenchoides xylophilus</name>
    <dbReference type="NCBI Taxonomy" id="6326"/>
    <lineage>
        <taxon>Eukaryota</taxon>
        <taxon>Metazoa</taxon>
        <taxon>Ecdysozoa</taxon>
        <taxon>Nematoda</taxon>
        <taxon>Chromadorea</taxon>
        <taxon>Rhabditida</taxon>
        <taxon>Tylenchina</taxon>
        <taxon>Tylenchomorpha</taxon>
        <taxon>Aphelenchoidea</taxon>
        <taxon>Aphelenchoididae</taxon>
        <taxon>Bursaphelenchus</taxon>
    </lineage>
</organism>
<dbReference type="Gene3D" id="4.10.640.10">
    <property type="entry name" value="Ribosomal protein S18"/>
    <property type="match status" value="1"/>
</dbReference>
<reference evidence="8" key="1">
    <citation type="submission" date="2016-11" db="UniProtKB">
        <authorList>
            <consortium name="WormBaseParasite"/>
        </authorList>
    </citation>
    <scope>IDENTIFICATION</scope>
</reference>
<evidence type="ECO:0000256" key="2">
    <source>
        <dbReference type="ARBA" id="ARBA00022980"/>
    </source>
</evidence>
<keyword evidence="7" id="KW-1185">Reference proteome</keyword>
<dbReference type="WBParaSite" id="BXY_1753000.1">
    <property type="protein sequence ID" value="BXY_1753000.1"/>
    <property type="gene ID" value="BXY_1753000"/>
</dbReference>
<evidence type="ECO:0000313" key="8">
    <source>
        <dbReference type="WBParaSite" id="BXY_1753000.1"/>
    </source>
</evidence>
<dbReference type="OrthoDB" id="10066799at2759"/>
<name>A0A1I7SWU8_BURXY</name>
<dbReference type="GO" id="GO:0070181">
    <property type="term" value="F:small ribosomal subunit rRNA binding"/>
    <property type="evidence" value="ECO:0007669"/>
    <property type="project" value="TreeGrafter"/>
</dbReference>
<dbReference type="PANTHER" id="PTHR13479:SF40">
    <property type="entry name" value="SMALL RIBOSOMAL SUBUNIT PROTEIN BS18M"/>
    <property type="match status" value="1"/>
</dbReference>
<feature type="compositionally biased region" description="Polar residues" evidence="4">
    <location>
        <begin position="19"/>
        <end position="36"/>
    </location>
</feature>
<evidence type="ECO:0000313" key="6">
    <source>
        <dbReference type="Proteomes" id="UP000095284"/>
    </source>
</evidence>
<proteinExistence type="inferred from homology"/>
<reference evidence="5" key="2">
    <citation type="submission" date="2020-09" db="EMBL/GenBank/DDBJ databases">
        <authorList>
            <person name="Kikuchi T."/>
        </authorList>
    </citation>
    <scope>NUCLEOTIDE SEQUENCE</scope>
    <source>
        <strain evidence="5">Ka4C1</strain>
    </source>
</reference>
<dbReference type="GO" id="GO:0032543">
    <property type="term" value="P:mitochondrial translation"/>
    <property type="evidence" value="ECO:0007669"/>
    <property type="project" value="TreeGrafter"/>
</dbReference>
<keyword evidence="3" id="KW-0687">Ribonucleoprotein</keyword>
<dbReference type="InterPro" id="IPR001648">
    <property type="entry name" value="Ribosomal_bS18"/>
</dbReference>
<feature type="region of interest" description="Disordered" evidence="4">
    <location>
        <begin position="19"/>
        <end position="52"/>
    </location>
</feature>
<protein>
    <submittedName>
        <fullName evidence="5">(pine wood nematode) hypothetical protein</fullName>
    </submittedName>
</protein>
<gene>
    <name evidence="5" type="ORF">BXYJ_LOCUS4625</name>
</gene>
<accession>A0A1I7SWU8</accession>
<evidence type="ECO:0000256" key="4">
    <source>
        <dbReference type="SAM" id="MobiDB-lite"/>
    </source>
</evidence>